<organism evidence="2 3">
    <name type="scientific">Austropuccinia psidii MF-1</name>
    <dbReference type="NCBI Taxonomy" id="1389203"/>
    <lineage>
        <taxon>Eukaryota</taxon>
        <taxon>Fungi</taxon>
        <taxon>Dikarya</taxon>
        <taxon>Basidiomycota</taxon>
        <taxon>Pucciniomycotina</taxon>
        <taxon>Pucciniomycetes</taxon>
        <taxon>Pucciniales</taxon>
        <taxon>Sphaerophragmiaceae</taxon>
        <taxon>Austropuccinia</taxon>
    </lineage>
</organism>
<dbReference type="AlphaFoldDB" id="A0A9Q3GH53"/>
<feature type="region of interest" description="Disordered" evidence="1">
    <location>
        <begin position="84"/>
        <end position="148"/>
    </location>
</feature>
<keyword evidence="3" id="KW-1185">Reference proteome</keyword>
<feature type="compositionally biased region" description="Polar residues" evidence="1">
    <location>
        <begin position="103"/>
        <end position="117"/>
    </location>
</feature>
<feature type="compositionally biased region" description="Basic and acidic residues" evidence="1">
    <location>
        <begin position="19"/>
        <end position="29"/>
    </location>
</feature>
<sequence>MTSEPELELSMTNLKRNKSHSEGSNRHFYEPLQAVLHGVQGQILGNVPTNPPRSDKLLAYPEKIPQRGGNSEILQWMESSLIQSSNQEDKGIPSQKEGGKQGRSPSSFYQKASSQRTSPRREEEQGKELEETIFPKLQDPKNPKRCHGQYLKHGQKLYGIQGQRRTNNGKTSFTKELNFSPDLVNMLAEMRNSILPLKDIKNSLLSLK</sequence>
<evidence type="ECO:0000313" key="3">
    <source>
        <dbReference type="Proteomes" id="UP000765509"/>
    </source>
</evidence>
<protein>
    <submittedName>
        <fullName evidence="2">Uncharacterized protein</fullName>
    </submittedName>
</protein>
<evidence type="ECO:0000256" key="1">
    <source>
        <dbReference type="SAM" id="MobiDB-lite"/>
    </source>
</evidence>
<feature type="region of interest" description="Disordered" evidence="1">
    <location>
        <begin position="43"/>
        <end position="64"/>
    </location>
</feature>
<dbReference type="Proteomes" id="UP000765509">
    <property type="component" value="Unassembled WGS sequence"/>
</dbReference>
<name>A0A9Q3GH53_9BASI</name>
<accession>A0A9Q3GH53</accession>
<reference evidence="2" key="1">
    <citation type="submission" date="2021-03" db="EMBL/GenBank/DDBJ databases">
        <title>Draft genome sequence of rust myrtle Austropuccinia psidii MF-1, a brazilian biotype.</title>
        <authorList>
            <person name="Quecine M.C."/>
            <person name="Pachon D.M.R."/>
            <person name="Bonatelli M.L."/>
            <person name="Correr F.H."/>
            <person name="Franceschini L.M."/>
            <person name="Leite T.F."/>
            <person name="Margarido G.R.A."/>
            <person name="Almeida C.A."/>
            <person name="Ferrarezi J.A."/>
            <person name="Labate C.A."/>
        </authorList>
    </citation>
    <scope>NUCLEOTIDE SEQUENCE</scope>
    <source>
        <strain evidence="2">MF-1</strain>
    </source>
</reference>
<feature type="compositionally biased region" description="Basic and acidic residues" evidence="1">
    <location>
        <begin position="119"/>
        <end position="130"/>
    </location>
</feature>
<dbReference type="EMBL" id="AVOT02001507">
    <property type="protein sequence ID" value="MBW0467171.1"/>
    <property type="molecule type" value="Genomic_DNA"/>
</dbReference>
<gene>
    <name evidence="2" type="ORF">O181_006886</name>
</gene>
<evidence type="ECO:0000313" key="2">
    <source>
        <dbReference type="EMBL" id="MBW0467171.1"/>
    </source>
</evidence>
<comment type="caution">
    <text evidence="2">The sequence shown here is derived from an EMBL/GenBank/DDBJ whole genome shotgun (WGS) entry which is preliminary data.</text>
</comment>
<proteinExistence type="predicted"/>
<feature type="region of interest" description="Disordered" evidence="1">
    <location>
        <begin position="1"/>
        <end position="29"/>
    </location>
</feature>